<sequence>MGSFFEWINKYRFQEVILSFTLDNTSTFLKRSNHPILYVTNSLGRIHFKNIVHRDLHSGNILYNSRNTIWRISDLGLSGPVDKPSNSIYGNLPYIALEVICNILLSRNTINKDAPHRLAHRCLDVLAFDSKQLELEISEEMEQQYLKIIGADNSNKSCGYLILDDQEYGVQIKAQF</sequence>
<organism evidence="2 3">
    <name type="scientific">Diversispora epigaea</name>
    <dbReference type="NCBI Taxonomy" id="1348612"/>
    <lineage>
        <taxon>Eukaryota</taxon>
        <taxon>Fungi</taxon>
        <taxon>Fungi incertae sedis</taxon>
        <taxon>Mucoromycota</taxon>
        <taxon>Glomeromycotina</taxon>
        <taxon>Glomeromycetes</taxon>
        <taxon>Diversisporales</taxon>
        <taxon>Diversisporaceae</taxon>
        <taxon>Diversispora</taxon>
    </lineage>
</organism>
<dbReference type="GO" id="GO:0004672">
    <property type="term" value="F:protein kinase activity"/>
    <property type="evidence" value="ECO:0007669"/>
    <property type="project" value="InterPro"/>
</dbReference>
<gene>
    <name evidence="2" type="ORF">Glove_856g7</name>
</gene>
<dbReference type="AlphaFoldDB" id="A0A397G2H4"/>
<dbReference type="InterPro" id="IPR011009">
    <property type="entry name" value="Kinase-like_dom_sf"/>
</dbReference>
<comment type="caution">
    <text evidence="2">The sequence shown here is derived from an EMBL/GenBank/DDBJ whole genome shotgun (WGS) entry which is preliminary data.</text>
</comment>
<feature type="domain" description="Protein kinase" evidence="1">
    <location>
        <begin position="1"/>
        <end position="176"/>
    </location>
</feature>
<dbReference type="SUPFAM" id="SSF56112">
    <property type="entry name" value="Protein kinase-like (PK-like)"/>
    <property type="match status" value="1"/>
</dbReference>
<protein>
    <recommendedName>
        <fullName evidence="1">Protein kinase domain-containing protein</fullName>
    </recommendedName>
</protein>
<evidence type="ECO:0000259" key="1">
    <source>
        <dbReference type="PROSITE" id="PS50011"/>
    </source>
</evidence>
<evidence type="ECO:0000313" key="2">
    <source>
        <dbReference type="EMBL" id="RHZ43758.1"/>
    </source>
</evidence>
<name>A0A397G2H4_9GLOM</name>
<dbReference type="PROSITE" id="PS50011">
    <property type="entry name" value="PROTEIN_KINASE_DOM"/>
    <property type="match status" value="1"/>
</dbReference>
<dbReference type="EMBL" id="PQFF01000622">
    <property type="protein sequence ID" value="RHZ43758.1"/>
    <property type="molecule type" value="Genomic_DNA"/>
</dbReference>
<accession>A0A397G2H4</accession>
<dbReference type="GO" id="GO:0005524">
    <property type="term" value="F:ATP binding"/>
    <property type="evidence" value="ECO:0007669"/>
    <property type="project" value="InterPro"/>
</dbReference>
<keyword evidence="3" id="KW-1185">Reference proteome</keyword>
<dbReference type="Gene3D" id="1.10.510.10">
    <property type="entry name" value="Transferase(Phosphotransferase) domain 1"/>
    <property type="match status" value="1"/>
</dbReference>
<dbReference type="InterPro" id="IPR000719">
    <property type="entry name" value="Prot_kinase_dom"/>
</dbReference>
<proteinExistence type="predicted"/>
<dbReference type="Proteomes" id="UP000266861">
    <property type="component" value="Unassembled WGS sequence"/>
</dbReference>
<dbReference type="OrthoDB" id="2447406at2759"/>
<evidence type="ECO:0000313" key="3">
    <source>
        <dbReference type="Proteomes" id="UP000266861"/>
    </source>
</evidence>
<reference evidence="2 3" key="1">
    <citation type="submission" date="2018-08" db="EMBL/GenBank/DDBJ databases">
        <title>Genome and evolution of the arbuscular mycorrhizal fungus Diversispora epigaea (formerly Glomus versiforme) and its bacterial endosymbionts.</title>
        <authorList>
            <person name="Sun X."/>
            <person name="Fei Z."/>
            <person name="Harrison M."/>
        </authorList>
    </citation>
    <scope>NUCLEOTIDE SEQUENCE [LARGE SCALE GENOMIC DNA]</scope>
    <source>
        <strain evidence="2 3">IT104</strain>
    </source>
</reference>
<dbReference type="Pfam" id="PF00069">
    <property type="entry name" value="Pkinase"/>
    <property type="match status" value="1"/>
</dbReference>